<evidence type="ECO:0000313" key="3">
    <source>
        <dbReference type="Proteomes" id="UP000243528"/>
    </source>
</evidence>
<feature type="transmembrane region" description="Helical" evidence="1">
    <location>
        <begin position="24"/>
        <end position="46"/>
    </location>
</feature>
<name>A0A2P8E263_9ACTN</name>
<feature type="transmembrane region" description="Helical" evidence="1">
    <location>
        <begin position="66"/>
        <end position="88"/>
    </location>
</feature>
<dbReference type="OrthoDB" id="5181393at2"/>
<keyword evidence="1" id="KW-1133">Transmembrane helix</keyword>
<gene>
    <name evidence="2" type="ORF">CLV30_10732</name>
</gene>
<feature type="transmembrane region" description="Helical" evidence="1">
    <location>
        <begin position="179"/>
        <end position="197"/>
    </location>
</feature>
<organism evidence="2 3">
    <name type="scientific">Haloactinopolyspora alba</name>
    <dbReference type="NCBI Taxonomy" id="648780"/>
    <lineage>
        <taxon>Bacteria</taxon>
        <taxon>Bacillati</taxon>
        <taxon>Actinomycetota</taxon>
        <taxon>Actinomycetes</taxon>
        <taxon>Jiangellales</taxon>
        <taxon>Jiangellaceae</taxon>
        <taxon>Haloactinopolyspora</taxon>
    </lineage>
</organism>
<protein>
    <submittedName>
        <fullName evidence="2">Uncharacterized protein</fullName>
    </submittedName>
</protein>
<feature type="transmembrane region" description="Helical" evidence="1">
    <location>
        <begin position="95"/>
        <end position="118"/>
    </location>
</feature>
<evidence type="ECO:0000256" key="1">
    <source>
        <dbReference type="SAM" id="Phobius"/>
    </source>
</evidence>
<reference evidence="2 3" key="1">
    <citation type="submission" date="2018-03" db="EMBL/GenBank/DDBJ databases">
        <title>Genomic Encyclopedia of Archaeal and Bacterial Type Strains, Phase II (KMG-II): from individual species to whole genera.</title>
        <authorList>
            <person name="Goeker M."/>
        </authorList>
    </citation>
    <scope>NUCLEOTIDE SEQUENCE [LARGE SCALE GENOMIC DNA]</scope>
    <source>
        <strain evidence="2 3">DSM 45211</strain>
    </source>
</reference>
<dbReference type="EMBL" id="PYGE01000007">
    <property type="protein sequence ID" value="PSL03553.1"/>
    <property type="molecule type" value="Genomic_DNA"/>
</dbReference>
<accession>A0A2P8E263</accession>
<proteinExistence type="predicted"/>
<evidence type="ECO:0000313" key="2">
    <source>
        <dbReference type="EMBL" id="PSL03553.1"/>
    </source>
</evidence>
<comment type="caution">
    <text evidence="2">The sequence shown here is derived from an EMBL/GenBank/DDBJ whole genome shotgun (WGS) entry which is preliminary data.</text>
</comment>
<keyword evidence="3" id="KW-1185">Reference proteome</keyword>
<sequence>MSSITYRKAGLVSRDVLWALRISAGWFAAIVVVVFLGIGVGIELAGGLDGSTPNSVWETSAYATRYWPMAMGIMLTPFYLPVCVASGVTRRSFGIGAALVVAGLAAVMAVLEGVGYIVEHGLYALADSTPQFESPHLFDSGLHIWVSMPEVWITVCGNVAAGWLIGSVYYRWGWLWPTLALPLLVVPTLAVEAAMSVGWPGDVMIGVLGVDRAPLGVAIPASLVIIALTLWGTHRLVRTTAVRPRRA</sequence>
<feature type="transmembrane region" description="Helical" evidence="1">
    <location>
        <begin position="151"/>
        <end position="172"/>
    </location>
</feature>
<feature type="transmembrane region" description="Helical" evidence="1">
    <location>
        <begin position="217"/>
        <end position="237"/>
    </location>
</feature>
<keyword evidence="1" id="KW-0472">Membrane</keyword>
<dbReference type="AlphaFoldDB" id="A0A2P8E263"/>
<keyword evidence="1" id="KW-0812">Transmembrane</keyword>
<dbReference type="RefSeq" id="WP_106537315.1">
    <property type="nucleotide sequence ID" value="NZ_PYGE01000007.1"/>
</dbReference>
<dbReference type="Proteomes" id="UP000243528">
    <property type="component" value="Unassembled WGS sequence"/>
</dbReference>